<dbReference type="OrthoDB" id="10071047at2759"/>
<dbReference type="AlphaFoldDB" id="A0A6S7JBT3"/>
<proteinExistence type="predicted"/>
<feature type="region of interest" description="Disordered" evidence="1">
    <location>
        <begin position="82"/>
        <end position="121"/>
    </location>
</feature>
<reference evidence="2" key="1">
    <citation type="submission" date="2020-04" db="EMBL/GenBank/DDBJ databases">
        <authorList>
            <person name="Alioto T."/>
            <person name="Alioto T."/>
            <person name="Gomez Garrido J."/>
        </authorList>
    </citation>
    <scope>NUCLEOTIDE SEQUENCE</scope>
    <source>
        <strain evidence="2">A484AB</strain>
    </source>
</reference>
<protein>
    <submittedName>
        <fullName evidence="2">Uncharacterized protein C11orf65 homolog</fullName>
    </submittedName>
</protein>
<name>A0A6S7JBT3_PARCT</name>
<keyword evidence="3" id="KW-1185">Reference proteome</keyword>
<comment type="caution">
    <text evidence="2">The sequence shown here is derived from an EMBL/GenBank/DDBJ whole genome shotgun (WGS) entry which is preliminary data.</text>
</comment>
<evidence type="ECO:0000256" key="1">
    <source>
        <dbReference type="SAM" id="MobiDB-lite"/>
    </source>
</evidence>
<dbReference type="EMBL" id="CACRXK020015284">
    <property type="protein sequence ID" value="CAB4028158.1"/>
    <property type="molecule type" value="Genomic_DNA"/>
</dbReference>
<feature type="non-terminal residue" evidence="2">
    <location>
        <position position="121"/>
    </location>
</feature>
<dbReference type="Pfam" id="PF00612">
    <property type="entry name" value="IQ"/>
    <property type="match status" value="1"/>
</dbReference>
<dbReference type="InterPro" id="IPR000048">
    <property type="entry name" value="IQ_motif_EF-hand-BS"/>
</dbReference>
<feature type="compositionally biased region" description="Polar residues" evidence="1">
    <location>
        <begin position="82"/>
        <end position="103"/>
    </location>
</feature>
<gene>
    <name evidence="2" type="ORF">PACLA_8A089158</name>
</gene>
<organism evidence="2 3">
    <name type="scientific">Paramuricea clavata</name>
    <name type="common">Red gorgonian</name>
    <name type="synonym">Violescent sea-whip</name>
    <dbReference type="NCBI Taxonomy" id="317549"/>
    <lineage>
        <taxon>Eukaryota</taxon>
        <taxon>Metazoa</taxon>
        <taxon>Cnidaria</taxon>
        <taxon>Anthozoa</taxon>
        <taxon>Octocorallia</taxon>
        <taxon>Malacalcyonacea</taxon>
        <taxon>Plexauridae</taxon>
        <taxon>Paramuricea</taxon>
    </lineage>
</organism>
<dbReference type="CDD" id="cd23767">
    <property type="entry name" value="IQCD"/>
    <property type="match status" value="1"/>
</dbReference>
<sequence>MKLSKKEAKDLLNRVWLPVSSNQATVLAADTKDARQAILRDPEHEDRETAAAIEIQRVYRGYMHRCHLYDALHGGISLETQGPQSSYKWSDLSVNSSQDSQHSGIPAIICRSGSSPLIPGQ</sequence>
<evidence type="ECO:0000313" key="2">
    <source>
        <dbReference type="EMBL" id="CAB4028158.1"/>
    </source>
</evidence>
<accession>A0A6S7JBT3</accession>
<dbReference type="PROSITE" id="PS50096">
    <property type="entry name" value="IQ"/>
    <property type="match status" value="1"/>
</dbReference>
<dbReference type="Proteomes" id="UP001152795">
    <property type="component" value="Unassembled WGS sequence"/>
</dbReference>
<evidence type="ECO:0000313" key="3">
    <source>
        <dbReference type="Proteomes" id="UP001152795"/>
    </source>
</evidence>